<comment type="similarity">
    <text evidence="1">Belongs to the GSP E family.</text>
</comment>
<evidence type="ECO:0000256" key="1">
    <source>
        <dbReference type="ARBA" id="ARBA00006611"/>
    </source>
</evidence>
<dbReference type="NCBIfam" id="TIGR01420">
    <property type="entry name" value="pilT_fam"/>
    <property type="match status" value="1"/>
</dbReference>
<reference evidence="3 4" key="1">
    <citation type="submission" date="2020-04" db="EMBL/GenBank/DDBJ databases">
        <title>Luteolibacter sp. G-1-1-1 isolated from soil.</title>
        <authorList>
            <person name="Dahal R.H."/>
        </authorList>
    </citation>
    <scope>NUCLEOTIDE SEQUENCE [LARGE SCALE GENOMIC DNA]</scope>
    <source>
        <strain evidence="3 4">G-1-1-1</strain>
    </source>
</reference>
<dbReference type="PROSITE" id="PS00662">
    <property type="entry name" value="T2SP_E"/>
    <property type="match status" value="1"/>
</dbReference>
<sequence length="355" mass="38766">MPFHSGPELLALIDQCMFENASDLFLSTGKPPRVRRKGQLIRCDAAAPTSAQIEQLIPDEDSRTRFEKTGSTDFAVRWELSGGSRRFRINIFRHLDGVAAALRPIRERLPTMAELGLPESLLDLVSYPGGLVLVTGTSGSGKSTTLAALIDHLNHTRARHIVTIEDPVEFQHRDVQCLIHQREVGPDVESFSSGLHAALRENPDVILLGELRDLETISAALTAAETGHLVLGTLHSGSASSAVNRIVDVFPGHQQPHIRVQLASSLRAVLSQRLIPTRAKTLVPVLEKLVVTPAVATGIREGHDHYIRNAMLTGTEEGMITLERSLATLVRKGSIDLETAKRHAVDEKALAHLLE</sequence>
<dbReference type="InterPro" id="IPR050921">
    <property type="entry name" value="T4SS_GSP_E_ATPase"/>
</dbReference>
<evidence type="ECO:0000259" key="2">
    <source>
        <dbReference type="PROSITE" id="PS00662"/>
    </source>
</evidence>
<dbReference type="InterPro" id="IPR027417">
    <property type="entry name" value="P-loop_NTPase"/>
</dbReference>
<dbReference type="Proteomes" id="UP000501812">
    <property type="component" value="Chromosome"/>
</dbReference>
<evidence type="ECO:0000313" key="4">
    <source>
        <dbReference type="Proteomes" id="UP000501812"/>
    </source>
</evidence>
<dbReference type="InterPro" id="IPR006321">
    <property type="entry name" value="PilT/PilU"/>
</dbReference>
<dbReference type="GO" id="GO:0016887">
    <property type="term" value="F:ATP hydrolysis activity"/>
    <property type="evidence" value="ECO:0007669"/>
    <property type="project" value="InterPro"/>
</dbReference>
<name>A0A858RQQ4_9BACT</name>
<gene>
    <name evidence="3" type="ORF">HHL09_23805</name>
</gene>
<dbReference type="CDD" id="cd01131">
    <property type="entry name" value="PilT"/>
    <property type="match status" value="1"/>
</dbReference>
<accession>A0A858RQQ4</accession>
<keyword evidence="4" id="KW-1185">Reference proteome</keyword>
<organism evidence="3 4">
    <name type="scientific">Luteolibacter luteus</name>
    <dbReference type="NCBI Taxonomy" id="2728835"/>
    <lineage>
        <taxon>Bacteria</taxon>
        <taxon>Pseudomonadati</taxon>
        <taxon>Verrucomicrobiota</taxon>
        <taxon>Verrucomicrobiia</taxon>
        <taxon>Verrucomicrobiales</taxon>
        <taxon>Verrucomicrobiaceae</taxon>
        <taxon>Luteolibacter</taxon>
    </lineage>
</organism>
<dbReference type="PANTHER" id="PTHR30486">
    <property type="entry name" value="TWITCHING MOTILITY PROTEIN PILT"/>
    <property type="match status" value="1"/>
</dbReference>
<protein>
    <submittedName>
        <fullName evidence="3">PilT/PilU family type 4a pilus ATPase</fullName>
    </submittedName>
</protein>
<dbReference type="Gene3D" id="3.30.450.90">
    <property type="match status" value="1"/>
</dbReference>
<dbReference type="KEGG" id="luo:HHL09_23805"/>
<dbReference type="SUPFAM" id="SSF52540">
    <property type="entry name" value="P-loop containing nucleoside triphosphate hydrolases"/>
    <property type="match status" value="1"/>
</dbReference>
<dbReference type="EMBL" id="CP051774">
    <property type="protein sequence ID" value="QJE99367.1"/>
    <property type="molecule type" value="Genomic_DNA"/>
</dbReference>
<evidence type="ECO:0000313" key="3">
    <source>
        <dbReference type="EMBL" id="QJE99367.1"/>
    </source>
</evidence>
<dbReference type="Gene3D" id="3.40.50.300">
    <property type="entry name" value="P-loop containing nucleotide triphosphate hydrolases"/>
    <property type="match status" value="1"/>
</dbReference>
<dbReference type="PANTHER" id="PTHR30486:SF16">
    <property type="entry name" value="TWITCHING MOTILITY PROTEIN PILT"/>
    <property type="match status" value="1"/>
</dbReference>
<dbReference type="InterPro" id="IPR001482">
    <property type="entry name" value="T2SS/T4SS_dom"/>
</dbReference>
<dbReference type="GO" id="GO:0005524">
    <property type="term" value="F:ATP binding"/>
    <property type="evidence" value="ECO:0007669"/>
    <property type="project" value="InterPro"/>
</dbReference>
<dbReference type="InterPro" id="IPR003593">
    <property type="entry name" value="AAA+_ATPase"/>
</dbReference>
<proteinExistence type="inferred from homology"/>
<dbReference type="Pfam" id="PF00437">
    <property type="entry name" value="T2SSE"/>
    <property type="match status" value="1"/>
</dbReference>
<dbReference type="AlphaFoldDB" id="A0A858RQQ4"/>
<dbReference type="SMART" id="SM00382">
    <property type="entry name" value="AAA"/>
    <property type="match status" value="1"/>
</dbReference>
<feature type="domain" description="Bacterial type II secretion system protein E" evidence="2">
    <location>
        <begin position="199"/>
        <end position="213"/>
    </location>
</feature>